<dbReference type="Pfam" id="PF03372">
    <property type="entry name" value="Exo_endo_phos"/>
    <property type="match status" value="1"/>
</dbReference>
<dbReference type="AlphaFoldDB" id="A0A843UVB3"/>
<proteinExistence type="predicted"/>
<accession>A0A843UVB3</accession>
<evidence type="ECO:0000313" key="3">
    <source>
        <dbReference type="Proteomes" id="UP000652761"/>
    </source>
</evidence>
<dbReference type="InterPro" id="IPR036691">
    <property type="entry name" value="Endo/exonu/phosph_ase_sf"/>
</dbReference>
<gene>
    <name evidence="2" type="ORF">Taro_016132</name>
</gene>
<evidence type="ECO:0000259" key="1">
    <source>
        <dbReference type="Pfam" id="PF03372"/>
    </source>
</evidence>
<dbReference type="PANTHER" id="PTHR33710:SF71">
    <property type="entry name" value="ENDONUCLEASE_EXONUCLEASE_PHOSPHATASE DOMAIN-CONTAINING PROTEIN"/>
    <property type="match status" value="1"/>
</dbReference>
<dbReference type="PANTHER" id="PTHR33710">
    <property type="entry name" value="BNAC02G09200D PROTEIN"/>
    <property type="match status" value="1"/>
</dbReference>
<keyword evidence="3" id="KW-1185">Reference proteome</keyword>
<reference evidence="2" key="1">
    <citation type="submission" date="2017-07" db="EMBL/GenBank/DDBJ databases">
        <title>Taro Niue Genome Assembly and Annotation.</title>
        <authorList>
            <person name="Atibalentja N."/>
            <person name="Keating K."/>
            <person name="Fields C.J."/>
        </authorList>
    </citation>
    <scope>NUCLEOTIDE SEQUENCE</scope>
    <source>
        <strain evidence="2">Niue_2</strain>
        <tissue evidence="2">Leaf</tissue>
    </source>
</reference>
<dbReference type="SUPFAM" id="SSF56219">
    <property type="entry name" value="DNase I-like"/>
    <property type="match status" value="1"/>
</dbReference>
<evidence type="ECO:0000313" key="2">
    <source>
        <dbReference type="EMBL" id="MQL83629.1"/>
    </source>
</evidence>
<dbReference type="InterPro" id="IPR005135">
    <property type="entry name" value="Endo/exonuclease/phosphatase"/>
</dbReference>
<sequence length="294" mass="34157">MMDFSVPCKEPWLIGGDFNSFLALHEKKGGKRNYSRSTMDFQACVSAAGLEDAGYTGSNYTWFNGQHQNGIWIRLDRVFFNANWTINYPTVQVQHLGRSCSDHCPLLISSKKDSEKVPSRFTFQQMWCTQEKFTSDSSAAWRMAPTSSLPLINMAMKLRFLKSFYKKWNKEVFGDLSTNIKEAEADYSTAQNHYDEDPSTENYNVYCQAKEKLEHILSQEEVFWRQKSRIKWLQEGDKNTKFFHAYAISQRRHSVILALYREDGTRIDRKEDIAAMFITYFSAAFTSAPHQLDI</sequence>
<dbReference type="Gene3D" id="3.60.10.10">
    <property type="entry name" value="Endonuclease/exonuclease/phosphatase"/>
    <property type="match status" value="1"/>
</dbReference>
<comment type="caution">
    <text evidence="2">The sequence shown here is derived from an EMBL/GenBank/DDBJ whole genome shotgun (WGS) entry which is preliminary data.</text>
</comment>
<feature type="domain" description="Endonuclease/exonuclease/phosphatase" evidence="1">
    <location>
        <begin position="7"/>
        <end position="103"/>
    </location>
</feature>
<dbReference type="GO" id="GO:0003824">
    <property type="term" value="F:catalytic activity"/>
    <property type="evidence" value="ECO:0007669"/>
    <property type="project" value="InterPro"/>
</dbReference>
<organism evidence="2 3">
    <name type="scientific">Colocasia esculenta</name>
    <name type="common">Wild taro</name>
    <name type="synonym">Arum esculentum</name>
    <dbReference type="NCBI Taxonomy" id="4460"/>
    <lineage>
        <taxon>Eukaryota</taxon>
        <taxon>Viridiplantae</taxon>
        <taxon>Streptophyta</taxon>
        <taxon>Embryophyta</taxon>
        <taxon>Tracheophyta</taxon>
        <taxon>Spermatophyta</taxon>
        <taxon>Magnoliopsida</taxon>
        <taxon>Liliopsida</taxon>
        <taxon>Araceae</taxon>
        <taxon>Aroideae</taxon>
        <taxon>Colocasieae</taxon>
        <taxon>Colocasia</taxon>
    </lineage>
</organism>
<dbReference type="Proteomes" id="UP000652761">
    <property type="component" value="Unassembled WGS sequence"/>
</dbReference>
<name>A0A843UVB3_COLES</name>
<dbReference type="EMBL" id="NMUH01000708">
    <property type="protein sequence ID" value="MQL83629.1"/>
    <property type="molecule type" value="Genomic_DNA"/>
</dbReference>
<dbReference type="OrthoDB" id="786644at2759"/>
<protein>
    <recommendedName>
        <fullName evidence="1">Endonuclease/exonuclease/phosphatase domain-containing protein</fullName>
    </recommendedName>
</protein>